<dbReference type="Gene3D" id="1.10.1200.10">
    <property type="entry name" value="ACP-like"/>
    <property type="match status" value="1"/>
</dbReference>
<evidence type="ECO:0000256" key="2">
    <source>
        <dbReference type="ARBA" id="ARBA00022553"/>
    </source>
</evidence>
<feature type="domain" description="Carrier" evidence="3">
    <location>
        <begin position="8"/>
        <end position="85"/>
    </location>
</feature>
<protein>
    <submittedName>
        <fullName evidence="4">Phosphopantetheine attachment site domain protein</fullName>
    </submittedName>
</protein>
<sequence length="90" mass="9821">MKTNENRPTAEHLRPWLVERVAEFTERDPATIDPAAPLAGFGLDSVYALALCGEIEDHLGVTLEPTIVWDHPSVDALVAFLCEVPAGTRP</sequence>
<dbReference type="InterPro" id="IPR036736">
    <property type="entry name" value="ACP-like_sf"/>
</dbReference>
<dbReference type="GO" id="GO:0031177">
    <property type="term" value="F:phosphopantetheine binding"/>
    <property type="evidence" value="ECO:0007669"/>
    <property type="project" value="InterPro"/>
</dbReference>
<proteinExistence type="predicted"/>
<dbReference type="SUPFAM" id="SSF47336">
    <property type="entry name" value="ACP-like"/>
    <property type="match status" value="1"/>
</dbReference>
<gene>
    <name evidence="4" type="ORF">Prum_003950</name>
</gene>
<comment type="caution">
    <text evidence="4">The sequence shown here is derived from an EMBL/GenBank/DDBJ whole genome shotgun (WGS) entry which is preliminary data.</text>
</comment>
<evidence type="ECO:0000259" key="3">
    <source>
        <dbReference type="PROSITE" id="PS50075"/>
    </source>
</evidence>
<evidence type="ECO:0000313" key="4">
    <source>
        <dbReference type="EMBL" id="GFJ86753.1"/>
    </source>
</evidence>
<organism evidence="4 5">
    <name type="scientific">Phytohabitans rumicis</name>
    <dbReference type="NCBI Taxonomy" id="1076125"/>
    <lineage>
        <taxon>Bacteria</taxon>
        <taxon>Bacillati</taxon>
        <taxon>Actinomycetota</taxon>
        <taxon>Actinomycetes</taxon>
        <taxon>Micromonosporales</taxon>
        <taxon>Micromonosporaceae</taxon>
    </lineage>
</organism>
<reference evidence="4 5" key="2">
    <citation type="submission" date="2020-03" db="EMBL/GenBank/DDBJ databases">
        <authorList>
            <person name="Ichikawa N."/>
            <person name="Kimura A."/>
            <person name="Kitahashi Y."/>
            <person name="Uohara A."/>
        </authorList>
    </citation>
    <scope>NUCLEOTIDE SEQUENCE [LARGE SCALE GENOMIC DNA]</scope>
    <source>
        <strain evidence="4 5">NBRC 108638</strain>
    </source>
</reference>
<dbReference type="InterPro" id="IPR009081">
    <property type="entry name" value="PP-bd_ACP"/>
</dbReference>
<dbReference type="Pfam" id="PF00550">
    <property type="entry name" value="PP-binding"/>
    <property type="match status" value="1"/>
</dbReference>
<evidence type="ECO:0000256" key="1">
    <source>
        <dbReference type="ARBA" id="ARBA00022450"/>
    </source>
</evidence>
<keyword evidence="1" id="KW-0596">Phosphopantetheine</keyword>
<accession>A0A6V8KNL4</accession>
<dbReference type="AlphaFoldDB" id="A0A6V8KNL4"/>
<name>A0A6V8KNL4_9ACTN</name>
<dbReference type="PROSITE" id="PS50075">
    <property type="entry name" value="CARRIER"/>
    <property type="match status" value="1"/>
</dbReference>
<keyword evidence="2" id="KW-0597">Phosphoprotein</keyword>
<keyword evidence="5" id="KW-1185">Reference proteome</keyword>
<dbReference type="Proteomes" id="UP000482960">
    <property type="component" value="Unassembled WGS sequence"/>
</dbReference>
<dbReference type="SMART" id="SM01294">
    <property type="entry name" value="PKS_PP_betabranch"/>
    <property type="match status" value="1"/>
</dbReference>
<dbReference type="InterPro" id="IPR020806">
    <property type="entry name" value="PKS_PP-bd"/>
</dbReference>
<dbReference type="SMART" id="SM00823">
    <property type="entry name" value="PKS_PP"/>
    <property type="match status" value="1"/>
</dbReference>
<reference evidence="4 5" key="1">
    <citation type="submission" date="2020-03" db="EMBL/GenBank/DDBJ databases">
        <title>Whole genome shotgun sequence of Phytohabitans rumicis NBRC 108638.</title>
        <authorList>
            <person name="Komaki H."/>
            <person name="Tamura T."/>
        </authorList>
    </citation>
    <scope>NUCLEOTIDE SEQUENCE [LARGE SCALE GENOMIC DNA]</scope>
    <source>
        <strain evidence="4 5">NBRC 108638</strain>
    </source>
</reference>
<evidence type="ECO:0000313" key="5">
    <source>
        <dbReference type="Proteomes" id="UP000482960"/>
    </source>
</evidence>
<dbReference type="EMBL" id="BLPG01000001">
    <property type="protein sequence ID" value="GFJ86753.1"/>
    <property type="molecule type" value="Genomic_DNA"/>
</dbReference>
<dbReference type="RefSeq" id="WP_173073413.1">
    <property type="nucleotide sequence ID" value="NZ_BAABJB010000025.1"/>
</dbReference>